<keyword evidence="2 7" id="KW-0813">Transport</keyword>
<accession>A0A2S9IG18</accession>
<dbReference type="Proteomes" id="UP000239181">
    <property type="component" value="Unassembled WGS sequence"/>
</dbReference>
<keyword evidence="6 7" id="KW-0998">Cell outer membrane</keyword>
<dbReference type="Gene3D" id="2.40.170.20">
    <property type="entry name" value="TonB-dependent receptor, beta-barrel domain"/>
    <property type="match status" value="1"/>
</dbReference>
<comment type="caution">
    <text evidence="8">The sequence shown here is derived from an EMBL/GenBank/DDBJ whole genome shotgun (WGS) entry which is preliminary data.</text>
</comment>
<dbReference type="RefSeq" id="WP_244913669.1">
    <property type="nucleotide sequence ID" value="NZ_PDET01000002.1"/>
</dbReference>
<protein>
    <submittedName>
        <fullName evidence="8">Uncharacterized protein</fullName>
    </submittedName>
</protein>
<dbReference type="PROSITE" id="PS52016">
    <property type="entry name" value="TONB_DEPENDENT_REC_3"/>
    <property type="match status" value="1"/>
</dbReference>
<keyword evidence="3 7" id="KW-1134">Transmembrane beta strand</keyword>
<organism evidence="8 9">
    <name type="scientific">Pantoea coffeiphila</name>
    <dbReference type="NCBI Taxonomy" id="1465635"/>
    <lineage>
        <taxon>Bacteria</taxon>
        <taxon>Pseudomonadati</taxon>
        <taxon>Pseudomonadota</taxon>
        <taxon>Gammaproteobacteria</taxon>
        <taxon>Enterobacterales</taxon>
        <taxon>Erwiniaceae</taxon>
        <taxon>Pantoea</taxon>
    </lineage>
</organism>
<reference evidence="8 9" key="1">
    <citation type="submission" date="2017-10" db="EMBL/GenBank/DDBJ databases">
        <title>Draft genome of two endophytic bacteria isolated from 'guarana' Paullinia cupana (Mart.) Ducke.</title>
        <authorList>
            <person name="Siqueira K.A."/>
            <person name="Liotti R.G."/>
            <person name="Mendes T.A."/>
            <person name="Soares M.A."/>
        </authorList>
    </citation>
    <scope>NUCLEOTIDE SEQUENCE [LARGE SCALE GENOMIC DNA]</scope>
    <source>
        <strain evidence="8 9">342</strain>
    </source>
</reference>
<evidence type="ECO:0000256" key="7">
    <source>
        <dbReference type="PROSITE-ProRule" id="PRU01360"/>
    </source>
</evidence>
<dbReference type="EMBL" id="PDET01000002">
    <property type="protein sequence ID" value="PRD16684.1"/>
    <property type="molecule type" value="Genomic_DNA"/>
</dbReference>
<gene>
    <name evidence="8" type="ORF">CQW29_03195</name>
</gene>
<dbReference type="InterPro" id="IPR036942">
    <property type="entry name" value="Beta-barrel_TonB_sf"/>
</dbReference>
<sequence>MKKKLTVKPLFFMQHESQRAGWLCLRAGNPQSLGGGSIQVSKWNPHALIDLYASFQLIKNASFDLNIDNLTDRYYVDALSTMPQPGPGRTLRGSVTLKF</sequence>
<evidence type="ECO:0000313" key="9">
    <source>
        <dbReference type="Proteomes" id="UP000239181"/>
    </source>
</evidence>
<comment type="similarity">
    <text evidence="7">Belongs to the TonB-dependent receptor family.</text>
</comment>
<dbReference type="GO" id="GO:0009279">
    <property type="term" value="C:cell outer membrane"/>
    <property type="evidence" value="ECO:0007669"/>
    <property type="project" value="UniProtKB-SubCell"/>
</dbReference>
<evidence type="ECO:0000256" key="4">
    <source>
        <dbReference type="ARBA" id="ARBA00022692"/>
    </source>
</evidence>
<proteinExistence type="inferred from homology"/>
<dbReference type="AlphaFoldDB" id="A0A2S9IG18"/>
<evidence type="ECO:0000256" key="5">
    <source>
        <dbReference type="ARBA" id="ARBA00023136"/>
    </source>
</evidence>
<evidence type="ECO:0000313" key="8">
    <source>
        <dbReference type="EMBL" id="PRD16684.1"/>
    </source>
</evidence>
<name>A0A2S9IG18_9GAMM</name>
<dbReference type="SUPFAM" id="SSF56935">
    <property type="entry name" value="Porins"/>
    <property type="match status" value="1"/>
</dbReference>
<evidence type="ECO:0000256" key="1">
    <source>
        <dbReference type="ARBA" id="ARBA00004571"/>
    </source>
</evidence>
<keyword evidence="4 7" id="KW-0812">Transmembrane</keyword>
<keyword evidence="5 7" id="KW-0472">Membrane</keyword>
<dbReference type="InterPro" id="IPR039426">
    <property type="entry name" value="TonB-dep_rcpt-like"/>
</dbReference>
<keyword evidence="9" id="KW-1185">Reference proteome</keyword>
<evidence type="ECO:0000256" key="3">
    <source>
        <dbReference type="ARBA" id="ARBA00022452"/>
    </source>
</evidence>
<comment type="subcellular location">
    <subcellularLocation>
        <location evidence="1 7">Cell outer membrane</location>
        <topology evidence="1 7">Multi-pass membrane protein</topology>
    </subcellularLocation>
</comment>
<evidence type="ECO:0000256" key="2">
    <source>
        <dbReference type="ARBA" id="ARBA00022448"/>
    </source>
</evidence>
<evidence type="ECO:0000256" key="6">
    <source>
        <dbReference type="ARBA" id="ARBA00023237"/>
    </source>
</evidence>